<keyword evidence="2" id="KW-1185">Reference proteome</keyword>
<dbReference type="RefSeq" id="WP_226385625.1">
    <property type="nucleotide sequence ID" value="NZ_JADCKA010000012.1"/>
</dbReference>
<dbReference type="InterPro" id="IPR023833">
    <property type="entry name" value="Signal_pept_SipW-depend-type"/>
</dbReference>
<sequence length="469" mass="49186">MIKTKKSLWAAGLALLISIALLIATTFAWFTDSVTNSGNKIQAGNLSIALIQKTDTMSEAQKTAATEASIDTSGAYTDISDIEVPIFNYDKWEPGYTDYKVIGVKNTGTLALKYKLDIVANGDAGELADVIDVYVKTSNTPINDTKPASFDKLTGYTKAGTLAELMADNDGAAYGNLYPSTATETPKEAYVAIALHMDEAAGNEYQGASVGTTFDVKLVATQLNSEKDGFGNPDYDKDAEYPVFYNASADTDLSDIVNNPNTPVEITATEDMLNQKHFDVTGNVTMNLGSNTIHPNGLQITGTNINVKDGGKLTINAEANSGFTYTAGKLVADGLNSILTVNGGSYANSGAGSSEITASNGGTVYLNEGRFSTSGYQGHAVIAEAESVIYINGGSFSSSGAQSIVIYANGGTIKIDNIDSIIANGKRFGVANGGTILVSKEYSPSKPTSVAAGCKVTDNGDGYWLISQE</sequence>
<dbReference type="Proteomes" id="UP001516588">
    <property type="component" value="Unassembled WGS sequence"/>
</dbReference>
<evidence type="ECO:0008006" key="3">
    <source>
        <dbReference type="Google" id="ProtNLM"/>
    </source>
</evidence>
<evidence type="ECO:0000313" key="2">
    <source>
        <dbReference type="Proteomes" id="UP001516588"/>
    </source>
</evidence>
<proteinExistence type="predicted"/>
<comment type="caution">
    <text evidence="1">The sequence shown here is derived from an EMBL/GenBank/DDBJ whole genome shotgun (WGS) entry which is preliminary data.</text>
</comment>
<name>A0ABR9QZF8_9FIRM</name>
<accession>A0ABR9QZF8</accession>
<protein>
    <recommendedName>
        <fullName evidence="3">SipW-cognate class signal peptide</fullName>
    </recommendedName>
</protein>
<gene>
    <name evidence="1" type="ORF">INF20_06810</name>
</gene>
<dbReference type="EMBL" id="JADCKA010000012">
    <property type="protein sequence ID" value="MBE5035980.1"/>
    <property type="molecule type" value="Genomic_DNA"/>
</dbReference>
<dbReference type="NCBIfam" id="TIGR04088">
    <property type="entry name" value="cognate_SipW"/>
    <property type="match status" value="1"/>
</dbReference>
<evidence type="ECO:0000313" key="1">
    <source>
        <dbReference type="EMBL" id="MBE5035980.1"/>
    </source>
</evidence>
<reference evidence="1 2" key="1">
    <citation type="submission" date="2020-10" db="EMBL/GenBank/DDBJ databases">
        <title>ChiBAC.</title>
        <authorList>
            <person name="Zenner C."/>
            <person name="Hitch T.C.A."/>
            <person name="Clavel T."/>
        </authorList>
    </citation>
    <scope>NUCLEOTIDE SEQUENCE [LARGE SCALE GENOMIC DNA]</scope>
    <source>
        <strain evidence="1 2">DSM 108706</strain>
    </source>
</reference>
<organism evidence="1 2">
    <name type="scientific">Gallibacter intestinalis</name>
    <dbReference type="NCBI Taxonomy" id="2779356"/>
    <lineage>
        <taxon>Bacteria</taxon>
        <taxon>Bacillati</taxon>
        <taxon>Bacillota</taxon>
        <taxon>Clostridia</taxon>
        <taxon>Eubacteriales</taxon>
        <taxon>Eubacteriaceae</taxon>
        <taxon>Gallibacter</taxon>
    </lineage>
</organism>